<dbReference type="RefSeq" id="WP_148595723.1">
    <property type="nucleotide sequence ID" value="NZ_CP042997.1"/>
</dbReference>
<proteinExistence type="predicted"/>
<name>A0A5B9W779_9BACT</name>
<dbReference type="InterPro" id="IPR013216">
    <property type="entry name" value="Methyltransf_11"/>
</dbReference>
<dbReference type="EC" id="2.1.1.144" evidence="2"/>
<dbReference type="CDD" id="cd02440">
    <property type="entry name" value="AdoMet_MTases"/>
    <property type="match status" value="1"/>
</dbReference>
<dbReference type="Pfam" id="PF08241">
    <property type="entry name" value="Methyltransf_11"/>
    <property type="match status" value="1"/>
</dbReference>
<keyword evidence="2" id="KW-0808">Transferase</keyword>
<evidence type="ECO:0000313" key="3">
    <source>
        <dbReference type="Proteomes" id="UP000324233"/>
    </source>
</evidence>
<dbReference type="Gene3D" id="3.40.50.150">
    <property type="entry name" value="Vaccinia Virus protein VP39"/>
    <property type="match status" value="1"/>
</dbReference>
<dbReference type="OrthoDB" id="9774345at2"/>
<dbReference type="InterPro" id="IPR023149">
    <property type="entry name" value="Trans_acon_MeTrfase_C"/>
</dbReference>
<evidence type="ECO:0000313" key="2">
    <source>
        <dbReference type="EMBL" id="QEH35989.1"/>
    </source>
</evidence>
<dbReference type="Gene3D" id="1.10.150.290">
    <property type="entry name" value="S-adenosyl-L-methionine-dependent methyltransferases"/>
    <property type="match status" value="1"/>
</dbReference>
<dbReference type="InterPro" id="IPR029063">
    <property type="entry name" value="SAM-dependent_MTases_sf"/>
</dbReference>
<feature type="domain" description="Methyltransferase type 11" evidence="1">
    <location>
        <begin position="36"/>
        <end position="127"/>
    </location>
</feature>
<dbReference type="SUPFAM" id="SSF53335">
    <property type="entry name" value="S-adenosyl-L-methionine-dependent methyltransferases"/>
    <property type="match status" value="1"/>
</dbReference>
<keyword evidence="2" id="KW-0489">Methyltransferase</keyword>
<accession>A0A5B9W779</accession>
<keyword evidence="3" id="KW-1185">Reference proteome</keyword>
<sequence length="258" mass="28871">MSWDPEKYLKFRGERTRPSVDLVGRIVAEDPATVIDLGCGPGNSTAVLRGRWPGASITGLDSDPAMLRAALRSDPYMNWMQGDVASWHADGAFDVVYSNAVLQWVPDHAELIPRLFRAVAPGGALAFQIPTRVDSAIYADIDEVANDPRWRAATEAARNALVDHEPAFYYDLLCTKAERLDVWTTEYQHALDGPEAVLDWMRSTRLRPFLDALPDEADRRAFEAALLGRIAAAFPRRPDGKVLFPFRRLFVIAYRGRD</sequence>
<dbReference type="GO" id="GO:0032259">
    <property type="term" value="P:methylation"/>
    <property type="evidence" value="ECO:0007669"/>
    <property type="project" value="UniProtKB-KW"/>
</dbReference>
<dbReference type="AlphaFoldDB" id="A0A5B9W779"/>
<protein>
    <submittedName>
        <fullName evidence="2">Trans-aconitate 2-methyltransferase</fullName>
        <ecNumber evidence="2">2.1.1.144</ecNumber>
    </submittedName>
</protein>
<organism evidence="2 3">
    <name type="scientific">Aquisphaera giovannonii</name>
    <dbReference type="NCBI Taxonomy" id="406548"/>
    <lineage>
        <taxon>Bacteria</taxon>
        <taxon>Pseudomonadati</taxon>
        <taxon>Planctomycetota</taxon>
        <taxon>Planctomycetia</taxon>
        <taxon>Isosphaerales</taxon>
        <taxon>Isosphaeraceae</taxon>
        <taxon>Aquisphaera</taxon>
    </lineage>
</organism>
<dbReference type="PANTHER" id="PTHR43861:SF1">
    <property type="entry name" value="TRANS-ACONITATE 2-METHYLTRANSFERASE"/>
    <property type="match status" value="1"/>
</dbReference>
<dbReference type="EMBL" id="CP042997">
    <property type="protein sequence ID" value="QEH35989.1"/>
    <property type="molecule type" value="Genomic_DNA"/>
</dbReference>
<dbReference type="KEGG" id="agv:OJF2_45470"/>
<evidence type="ECO:0000259" key="1">
    <source>
        <dbReference type="Pfam" id="PF08241"/>
    </source>
</evidence>
<dbReference type="Proteomes" id="UP000324233">
    <property type="component" value="Chromosome"/>
</dbReference>
<gene>
    <name evidence="2" type="primary">tam_1</name>
    <name evidence="2" type="ORF">OJF2_45470</name>
</gene>
<dbReference type="GO" id="GO:0030798">
    <property type="term" value="F:trans-aconitate 2-methyltransferase activity"/>
    <property type="evidence" value="ECO:0007669"/>
    <property type="project" value="UniProtKB-EC"/>
</dbReference>
<reference evidence="2 3" key="1">
    <citation type="submission" date="2019-08" db="EMBL/GenBank/DDBJ databases">
        <title>Deep-cultivation of Planctomycetes and their phenomic and genomic characterization uncovers novel biology.</title>
        <authorList>
            <person name="Wiegand S."/>
            <person name="Jogler M."/>
            <person name="Boedeker C."/>
            <person name="Pinto D."/>
            <person name="Vollmers J."/>
            <person name="Rivas-Marin E."/>
            <person name="Kohn T."/>
            <person name="Peeters S.H."/>
            <person name="Heuer A."/>
            <person name="Rast P."/>
            <person name="Oberbeckmann S."/>
            <person name="Bunk B."/>
            <person name="Jeske O."/>
            <person name="Meyerdierks A."/>
            <person name="Storesund J.E."/>
            <person name="Kallscheuer N."/>
            <person name="Luecker S."/>
            <person name="Lage O.M."/>
            <person name="Pohl T."/>
            <person name="Merkel B.J."/>
            <person name="Hornburger P."/>
            <person name="Mueller R.-W."/>
            <person name="Bruemmer F."/>
            <person name="Labrenz M."/>
            <person name="Spormann A.M."/>
            <person name="Op den Camp H."/>
            <person name="Overmann J."/>
            <person name="Amann R."/>
            <person name="Jetten M.S.M."/>
            <person name="Mascher T."/>
            <person name="Medema M.H."/>
            <person name="Devos D.P."/>
            <person name="Kaster A.-K."/>
            <person name="Ovreas L."/>
            <person name="Rohde M."/>
            <person name="Galperin M.Y."/>
            <person name="Jogler C."/>
        </authorList>
    </citation>
    <scope>NUCLEOTIDE SEQUENCE [LARGE SCALE GENOMIC DNA]</scope>
    <source>
        <strain evidence="2 3">OJF2</strain>
    </source>
</reference>
<dbReference type="PANTHER" id="PTHR43861">
    <property type="entry name" value="TRANS-ACONITATE 2-METHYLTRANSFERASE-RELATED"/>
    <property type="match status" value="1"/>
</dbReference>